<dbReference type="GO" id="GO:0007623">
    <property type="term" value="P:circadian rhythm"/>
    <property type="evidence" value="ECO:0007669"/>
    <property type="project" value="EnsemblPlants"/>
</dbReference>
<feature type="compositionally biased region" description="Basic and acidic residues" evidence="1">
    <location>
        <begin position="747"/>
        <end position="758"/>
    </location>
</feature>
<dbReference type="GO" id="GO:1902074">
    <property type="term" value="P:response to salt"/>
    <property type="evidence" value="ECO:0007669"/>
    <property type="project" value="EnsemblPlants"/>
</dbReference>
<dbReference type="GO" id="GO:0009737">
    <property type="term" value="P:response to abscisic acid"/>
    <property type="evidence" value="ECO:0007669"/>
    <property type="project" value="EnsemblPlants"/>
</dbReference>
<feature type="compositionally biased region" description="Basic and acidic residues" evidence="1">
    <location>
        <begin position="668"/>
        <end position="689"/>
    </location>
</feature>
<proteinExistence type="predicted"/>
<feature type="compositionally biased region" description="Basic and acidic residues" evidence="1">
    <location>
        <begin position="292"/>
        <end position="307"/>
    </location>
</feature>
<dbReference type="Pfam" id="PF23403">
    <property type="entry name" value="LTI65_LTI78_N"/>
    <property type="match status" value="1"/>
</dbReference>
<dbReference type="GO" id="GO:0009609">
    <property type="term" value="P:response to symbiotic bacterium"/>
    <property type="evidence" value="ECO:0007669"/>
    <property type="project" value="EnsemblPlants"/>
</dbReference>
<evidence type="ECO:0000313" key="5">
    <source>
        <dbReference type="EMBL" id="EFH40423.1"/>
    </source>
</evidence>
<dbReference type="Pfam" id="PF23399">
    <property type="entry name" value="LTI65_PGEED"/>
    <property type="match status" value="1"/>
</dbReference>
<dbReference type="InterPro" id="IPR056605">
    <property type="entry name" value="LTI65_LTI78_N"/>
</dbReference>
<evidence type="ECO:0000256" key="1">
    <source>
        <dbReference type="SAM" id="MobiDB-lite"/>
    </source>
</evidence>
<keyword evidence="6" id="KW-1185">Reference proteome</keyword>
<evidence type="ECO:0000259" key="2">
    <source>
        <dbReference type="Pfam" id="PF23399"/>
    </source>
</evidence>
<reference evidence="6" key="1">
    <citation type="journal article" date="2011" name="Nat. Genet.">
        <title>The Arabidopsis lyrata genome sequence and the basis of rapid genome size change.</title>
        <authorList>
            <person name="Hu T.T."/>
            <person name="Pattyn P."/>
            <person name="Bakker E.G."/>
            <person name="Cao J."/>
            <person name="Cheng J.-F."/>
            <person name="Clark R.M."/>
            <person name="Fahlgren N."/>
            <person name="Fawcett J.A."/>
            <person name="Grimwood J."/>
            <person name="Gundlach H."/>
            <person name="Haberer G."/>
            <person name="Hollister J.D."/>
            <person name="Ossowski S."/>
            <person name="Ottilar R.P."/>
            <person name="Salamov A.A."/>
            <person name="Schneeberger K."/>
            <person name="Spannagl M."/>
            <person name="Wang X."/>
            <person name="Yang L."/>
            <person name="Nasrallah M.E."/>
            <person name="Bergelson J."/>
            <person name="Carrington J.C."/>
            <person name="Gaut B.S."/>
            <person name="Schmutz J."/>
            <person name="Mayer K.F.X."/>
            <person name="Van de Peer Y."/>
            <person name="Grigoriev I.V."/>
            <person name="Nordborg M."/>
            <person name="Weigel D."/>
            <person name="Guo Y.-L."/>
        </authorList>
    </citation>
    <scope>NUCLEOTIDE SEQUENCE [LARGE SCALE GENOMIC DNA]</scope>
    <source>
        <strain evidence="6">cv. MN47</strain>
    </source>
</reference>
<dbReference type="GO" id="GO:0010555">
    <property type="term" value="P:response to mannitol"/>
    <property type="evidence" value="ECO:0007669"/>
    <property type="project" value="EnsemblPlants"/>
</dbReference>
<feature type="region of interest" description="Disordered" evidence="1">
    <location>
        <begin position="188"/>
        <end position="775"/>
    </location>
</feature>
<feature type="compositionally biased region" description="Basic and acidic residues" evidence="1">
    <location>
        <begin position="478"/>
        <end position="494"/>
    </location>
</feature>
<dbReference type="InterPro" id="IPR057058">
    <property type="entry name" value="LTI65_LTI78_NYQTKV"/>
</dbReference>
<dbReference type="PANTHER" id="PTHR33836">
    <property type="entry name" value="LOW-TEMPERATURE-INDUCED 65 KDA PROTEIN-RELATED"/>
    <property type="match status" value="1"/>
</dbReference>
<feature type="compositionally biased region" description="Polar residues" evidence="1">
    <location>
        <begin position="111"/>
        <end position="126"/>
    </location>
</feature>
<dbReference type="Gramene" id="scaffold_801674.1">
    <property type="protein sequence ID" value="scaffold_801674.1"/>
    <property type="gene ID" value="scaffold_801674.1"/>
</dbReference>
<dbReference type="GO" id="GO:0009409">
    <property type="term" value="P:response to cold"/>
    <property type="evidence" value="ECO:0007669"/>
    <property type="project" value="EnsemblPlants"/>
</dbReference>
<dbReference type="AlphaFoldDB" id="D7MRQ2"/>
<dbReference type="InterPro" id="IPR037491">
    <property type="entry name" value="LTI78/LTI65"/>
</dbReference>
<feature type="compositionally biased region" description="Basic and acidic residues" evidence="1">
    <location>
        <begin position="255"/>
        <end position="270"/>
    </location>
</feature>
<feature type="compositionally biased region" description="Basic and acidic residues" evidence="1">
    <location>
        <begin position="45"/>
        <end position="58"/>
    </location>
</feature>
<feature type="compositionally biased region" description="Acidic residues" evidence="1">
    <location>
        <begin position="690"/>
        <end position="701"/>
    </location>
</feature>
<protein>
    <submittedName>
        <fullName evidence="5">Uncharacterized protein</fullName>
    </submittedName>
</protein>
<feature type="compositionally biased region" description="Basic and acidic residues" evidence="1">
    <location>
        <begin position="219"/>
        <end position="232"/>
    </location>
</feature>
<dbReference type="GO" id="GO:0009611">
    <property type="term" value="P:response to wounding"/>
    <property type="evidence" value="ECO:0007669"/>
    <property type="project" value="EnsemblPlants"/>
</dbReference>
<feature type="domain" description="LTI65/LTI78 N-terminal" evidence="4">
    <location>
        <begin position="21"/>
        <end position="81"/>
    </location>
</feature>
<dbReference type="Pfam" id="PF23402">
    <property type="entry name" value="LTI65_LTI78_NYQTKV"/>
    <property type="match status" value="1"/>
</dbReference>
<dbReference type="GO" id="GO:0042538">
    <property type="term" value="P:hyperosmotic salinity response"/>
    <property type="evidence" value="ECO:0007669"/>
    <property type="project" value="EnsemblPlants"/>
</dbReference>
<feature type="compositionally biased region" description="Acidic residues" evidence="1">
    <location>
        <begin position="59"/>
        <end position="71"/>
    </location>
</feature>
<feature type="compositionally biased region" description="Basic and acidic residues" evidence="1">
    <location>
        <begin position="142"/>
        <end position="155"/>
    </location>
</feature>
<accession>D7MRQ2</accession>
<dbReference type="GO" id="GO:0009414">
    <property type="term" value="P:response to water deprivation"/>
    <property type="evidence" value="ECO:0007669"/>
    <property type="project" value="EnsemblPlants"/>
</dbReference>
<dbReference type="GO" id="GO:0010150">
    <property type="term" value="P:leaf senescence"/>
    <property type="evidence" value="ECO:0007669"/>
    <property type="project" value="EnsemblPlants"/>
</dbReference>
<organism evidence="6">
    <name type="scientific">Arabidopsis lyrata subsp. lyrata</name>
    <name type="common">Lyre-leaved rock-cress</name>
    <dbReference type="NCBI Taxonomy" id="81972"/>
    <lineage>
        <taxon>Eukaryota</taxon>
        <taxon>Viridiplantae</taxon>
        <taxon>Streptophyta</taxon>
        <taxon>Embryophyta</taxon>
        <taxon>Tracheophyta</taxon>
        <taxon>Spermatophyta</taxon>
        <taxon>Magnoliopsida</taxon>
        <taxon>eudicotyledons</taxon>
        <taxon>Gunneridae</taxon>
        <taxon>Pentapetalae</taxon>
        <taxon>rosids</taxon>
        <taxon>malvids</taxon>
        <taxon>Brassicales</taxon>
        <taxon>Brassicaceae</taxon>
        <taxon>Camelineae</taxon>
        <taxon>Arabidopsis</taxon>
    </lineage>
</organism>
<evidence type="ECO:0000313" key="6">
    <source>
        <dbReference type="Proteomes" id="UP000008694"/>
    </source>
</evidence>
<feature type="region of interest" description="Disordered" evidence="1">
    <location>
        <begin position="1"/>
        <end position="163"/>
    </location>
</feature>
<dbReference type="EMBL" id="GL348720">
    <property type="protein sequence ID" value="EFH40423.1"/>
    <property type="molecule type" value="Genomic_DNA"/>
</dbReference>
<dbReference type="HOGENOM" id="CLU_024021_0_0_1"/>
<dbReference type="GO" id="GO:0000302">
    <property type="term" value="P:response to reactive oxygen species"/>
    <property type="evidence" value="ECO:0007669"/>
    <property type="project" value="EnsemblPlants"/>
</dbReference>
<feature type="compositionally biased region" description="Basic and acidic residues" evidence="1">
    <location>
        <begin position="521"/>
        <end position="550"/>
    </location>
</feature>
<gene>
    <name evidence="5" type="ORF">ARALYDRAFT_918274</name>
</gene>
<dbReference type="KEGG" id="aly:9300240"/>
<feature type="compositionally biased region" description="Basic residues" evidence="1">
    <location>
        <begin position="29"/>
        <end position="41"/>
    </location>
</feature>
<feature type="compositionally biased region" description="Basic and acidic residues" evidence="1">
    <location>
        <begin position="79"/>
        <end position="91"/>
    </location>
</feature>
<dbReference type="OrthoDB" id="1091713at2759"/>
<name>D7MRQ2_ARALL</name>
<dbReference type="Proteomes" id="UP000008694">
    <property type="component" value="Unassembled WGS sequence"/>
</dbReference>
<dbReference type="GO" id="GO:0005737">
    <property type="term" value="C:cytoplasm"/>
    <property type="evidence" value="ECO:0007669"/>
    <property type="project" value="EnsemblPlants"/>
</dbReference>
<feature type="compositionally biased region" description="Basic and acidic residues" evidence="1">
    <location>
        <begin position="382"/>
        <end position="400"/>
    </location>
</feature>
<feature type="compositionally biased region" description="Basic and acidic residues" evidence="1">
    <location>
        <begin position="627"/>
        <end position="648"/>
    </location>
</feature>
<dbReference type="STRING" id="81972.D7MRQ2"/>
<feature type="compositionally biased region" description="Basic and acidic residues" evidence="1">
    <location>
        <begin position="411"/>
        <end position="421"/>
    </location>
</feature>
<evidence type="ECO:0000259" key="4">
    <source>
        <dbReference type="Pfam" id="PF23403"/>
    </source>
</evidence>
<dbReference type="InterPro" id="IPR057059">
    <property type="entry name" value="LTI65/LTI78_PGEED"/>
</dbReference>
<evidence type="ECO:0000259" key="3">
    <source>
        <dbReference type="Pfam" id="PF23402"/>
    </source>
</evidence>
<feature type="domain" description="LTI65/LTI78 PGEED repeat" evidence="2">
    <location>
        <begin position="633"/>
        <end position="663"/>
    </location>
</feature>
<feature type="compositionally biased region" description="Polar residues" evidence="1">
    <location>
        <begin position="364"/>
        <end position="373"/>
    </location>
</feature>
<dbReference type="GO" id="GO:2000280">
    <property type="term" value="P:regulation of root development"/>
    <property type="evidence" value="ECO:0007669"/>
    <property type="project" value="EnsemblPlants"/>
</dbReference>
<sequence>MDQTAEPPLNTHQQQPEEVQHHENGASKMFRKVKARAKKFKNNITKHDQSNEHDHDVVKEDDEDDELEPEVIDTPGVKGKPESLSHPRETKVPAAEEIVPPGKKVFPVASSDYTKPTESVPSQDTSYGHDAPAHSVRTSVTSDKEESREAHHEAMDTPLLSATEDITRTFAPAGEDDYLDGQRKVNVETPIKLEEDPAVTGGGSDYLSGASNHQSKVTDPTKEGSGEARVPEITESLGNMKVTDESPDQKPPQGFERDLSTRSKEFKEFDQDFDSVLGKDSPVKFAGESEAELEKDFPMRSHTESGIDKNSPTGFGGESEAELEKDFPMRSHTDSGIDKNSPTGFGGESEAELEKDFPMRSHTDSGINKNSPTGFGGESGVELEKDFTTRSHDFDMKTEAGTDTNSPSRSYEFDLKTESGNDKNSPMGFGSETGAELGRELPTGSDEFDQKIESGRNEYSPESDGGLGAPLGGNFPVRSHELDLKNESGIEKDSPTGFDGEPDFLAKGRPGYGDASEENDFPAKSDDETHDQFSPELSRPKEKDEFKESRDDFEETRDEKTEEPKTSTYTEKFASMLGYSGEIPAGDQSEVTGTVDEKLTPVNEEDQETESALTTKLPLSGGGSGAEEQRGEDKNVSGRDYPAEKLTPDEEDKAFSEMNAEKLQIGGGEEKKTTTTKEVEKIPTEKASEEGEQGEAVDEEVNGGGGMVGRIKGWFGGAATEEVKPKSPHSVEEAPKTSGWFGGGATEEVKPKSPHSVEESPQSLGSTVVPLHKEL</sequence>
<feature type="compositionally biased region" description="Polar residues" evidence="1">
    <location>
        <begin position="209"/>
        <end position="218"/>
    </location>
</feature>
<feature type="compositionally biased region" description="Basic and acidic residues" evidence="1">
    <location>
        <begin position="352"/>
        <end position="363"/>
    </location>
</feature>
<feature type="domain" description="LTI65/LTI78 NYQTKV repeat" evidence="3">
    <location>
        <begin position="184"/>
        <end position="245"/>
    </location>
</feature>
<dbReference type="PANTHER" id="PTHR33836:SF1">
    <property type="entry name" value="LOW-TEMPERATURE-INDUCED 65 KDA PROTEIN-RELATED"/>
    <property type="match status" value="1"/>
</dbReference>
<feature type="compositionally biased region" description="Basic and acidic residues" evidence="1">
    <location>
        <begin position="322"/>
        <end position="337"/>
    </location>
</feature>
<feature type="compositionally biased region" description="Basic and acidic residues" evidence="1">
    <location>
        <begin position="721"/>
        <end position="735"/>
    </location>
</feature>
<dbReference type="eggNOG" id="ENOG502QU29">
    <property type="taxonomic scope" value="Eukaryota"/>
</dbReference>